<keyword evidence="1" id="KW-0863">Zinc-finger</keyword>
<organism evidence="4 5">
    <name type="scientific">Mytilus galloprovincialis</name>
    <name type="common">Mediterranean mussel</name>
    <dbReference type="NCBI Taxonomy" id="29158"/>
    <lineage>
        <taxon>Eukaryota</taxon>
        <taxon>Metazoa</taxon>
        <taxon>Spiralia</taxon>
        <taxon>Lophotrochozoa</taxon>
        <taxon>Mollusca</taxon>
        <taxon>Bivalvia</taxon>
        <taxon>Autobranchia</taxon>
        <taxon>Pteriomorphia</taxon>
        <taxon>Mytilida</taxon>
        <taxon>Mytiloidea</taxon>
        <taxon>Mytilidae</taxon>
        <taxon>Mytilinae</taxon>
        <taxon>Mytilus</taxon>
    </lineage>
</organism>
<evidence type="ECO:0000313" key="5">
    <source>
        <dbReference type="Proteomes" id="UP000596742"/>
    </source>
</evidence>
<sequence>MAQVLNHVNAQVSIQPKCDLCDHVNDGIYCCYECGKVLCRPCRTTHDNIGAATKDHNVTDLKYVDLISFKNIPNCKEHNTDFSLYCTSCNVLICQECVTTTHSGDTFSTLKERSILMKKEAEVHFVKMKDKLAKSSTIISEIENNHLPEIENQAKCVLEEIKLAMSEIHQVINSKSDLKKTVIEDFEYDEKEQLKIDLANRKHIHNRCSEVKYSFEKLVKEKHALTFLTAYKNLKGKIVDFEDIDQRPIECKRPPHFDRKVFVEDLIDGITSQFEKSDSAQIKTYHFYKDQIPRLIKENERLKLSEKQSKDILKQIDEEMKSLKDTTKILIKNTESLHHLLSDMENKLKLSEQQSKQLLDQKEKELKTLEDNNEEMTKENETLHGLLDDIERQLRLSEKQSEDVLERKDKEIQRLEDTYKVMKVEKESLQDQLSDIQSKFKISETESKEKERNRLEDNQNLLEAEKQSLQDLLKKSDNKFKLSEKQFKEILEENGKELKRLQDAHIVMKAEKRSLQDLLNDIKSQLEKEKLKSKEWYVRLFS</sequence>
<proteinExistence type="predicted"/>
<evidence type="ECO:0000256" key="1">
    <source>
        <dbReference type="PROSITE-ProRule" id="PRU00024"/>
    </source>
</evidence>
<dbReference type="SMART" id="SM00336">
    <property type="entry name" value="BBOX"/>
    <property type="match status" value="2"/>
</dbReference>
<keyword evidence="2" id="KW-0175">Coiled coil</keyword>
<evidence type="ECO:0000259" key="3">
    <source>
        <dbReference type="PROSITE" id="PS50119"/>
    </source>
</evidence>
<dbReference type="OrthoDB" id="264520at2759"/>
<dbReference type="SUPFAM" id="SSF57845">
    <property type="entry name" value="B-box zinc-binding domain"/>
    <property type="match status" value="1"/>
</dbReference>
<dbReference type="PROSITE" id="PS50119">
    <property type="entry name" value="ZF_BBOX"/>
    <property type="match status" value="2"/>
</dbReference>
<dbReference type="Proteomes" id="UP000596742">
    <property type="component" value="Unassembled WGS sequence"/>
</dbReference>
<dbReference type="InterPro" id="IPR047153">
    <property type="entry name" value="TRIM45/56/19-like"/>
</dbReference>
<feature type="domain" description="B box-type" evidence="3">
    <location>
        <begin position="70"/>
        <end position="110"/>
    </location>
</feature>
<feature type="coiled-coil region" evidence="2">
    <location>
        <begin position="313"/>
        <end position="479"/>
    </location>
</feature>
<dbReference type="GO" id="GO:0061630">
    <property type="term" value="F:ubiquitin protein ligase activity"/>
    <property type="evidence" value="ECO:0007669"/>
    <property type="project" value="TreeGrafter"/>
</dbReference>
<reference evidence="4" key="1">
    <citation type="submission" date="2018-11" db="EMBL/GenBank/DDBJ databases">
        <authorList>
            <person name="Alioto T."/>
            <person name="Alioto T."/>
        </authorList>
    </citation>
    <scope>NUCLEOTIDE SEQUENCE</scope>
</reference>
<keyword evidence="1" id="KW-0479">Metal-binding</keyword>
<keyword evidence="5" id="KW-1185">Reference proteome</keyword>
<dbReference type="PANTHER" id="PTHR25462:SF296">
    <property type="entry name" value="MEIOTIC P26, ISOFORM F"/>
    <property type="match status" value="1"/>
</dbReference>
<comment type="caution">
    <text evidence="4">The sequence shown here is derived from an EMBL/GenBank/DDBJ whole genome shotgun (WGS) entry which is preliminary data.</text>
</comment>
<dbReference type="CDD" id="cd19757">
    <property type="entry name" value="Bbox1"/>
    <property type="match status" value="1"/>
</dbReference>
<dbReference type="Gene3D" id="3.30.160.60">
    <property type="entry name" value="Classic Zinc Finger"/>
    <property type="match status" value="1"/>
</dbReference>
<dbReference type="PANTHER" id="PTHR25462">
    <property type="entry name" value="BONUS, ISOFORM C-RELATED"/>
    <property type="match status" value="1"/>
</dbReference>
<dbReference type="EMBL" id="UYJE01002843">
    <property type="protein sequence ID" value="VDI14239.1"/>
    <property type="molecule type" value="Genomic_DNA"/>
</dbReference>
<feature type="domain" description="B box-type" evidence="3">
    <location>
        <begin position="18"/>
        <end position="61"/>
    </location>
</feature>
<dbReference type="AlphaFoldDB" id="A0A8B6D4X7"/>
<dbReference type="GO" id="GO:0008270">
    <property type="term" value="F:zinc ion binding"/>
    <property type="evidence" value="ECO:0007669"/>
    <property type="project" value="UniProtKB-KW"/>
</dbReference>
<evidence type="ECO:0000313" key="4">
    <source>
        <dbReference type="EMBL" id="VDI14239.1"/>
    </source>
</evidence>
<name>A0A8B6D4X7_MYTGA</name>
<gene>
    <name evidence="4" type="ORF">MGAL_10B065740</name>
</gene>
<dbReference type="Pfam" id="PF00643">
    <property type="entry name" value="zf-B_box"/>
    <property type="match status" value="1"/>
</dbReference>
<accession>A0A8B6D4X7</accession>
<protein>
    <recommendedName>
        <fullName evidence="3">B box-type domain-containing protein</fullName>
    </recommendedName>
</protein>
<keyword evidence="1" id="KW-0862">Zinc</keyword>
<evidence type="ECO:0000256" key="2">
    <source>
        <dbReference type="SAM" id="Coils"/>
    </source>
</evidence>
<dbReference type="InterPro" id="IPR000315">
    <property type="entry name" value="Znf_B-box"/>
</dbReference>